<dbReference type="RefSeq" id="WP_006363020.1">
    <property type="nucleotide sequence ID" value="NZ_GG700631.1"/>
</dbReference>
<accession>D0WIR8</accession>
<dbReference type="AlphaFoldDB" id="D0WIR8"/>
<dbReference type="EMBL" id="ACUX02000018">
    <property type="protein sequence ID" value="EEZ60619.1"/>
    <property type="molecule type" value="Genomic_DNA"/>
</dbReference>
<keyword evidence="3" id="KW-1185">Reference proteome</keyword>
<dbReference type="GeneID" id="85008187"/>
<dbReference type="Proteomes" id="UP000006001">
    <property type="component" value="Unassembled WGS sequence"/>
</dbReference>
<dbReference type="PANTHER" id="PTHR43404">
    <property type="entry name" value="LIPOPOLYSACCHARIDE CHOLINEPHOSPHOTRANSFERASE LICD"/>
    <property type="match status" value="1"/>
</dbReference>
<evidence type="ECO:0000313" key="2">
    <source>
        <dbReference type="EMBL" id="EEZ60619.1"/>
    </source>
</evidence>
<sequence>MADISTLRTSEDIDFIKQAFGESYYDIKTYEDLRAAQVLSATRAANVELLAKFDAFCRLHGIKYFAYGKTLRGVVSYADFLPGDAELELGILRADYDRLVGACRRLTDEEVEELGWRFDTTFAKKRYRDIDAIYPRVTALEPTPVLYDGKVVFDGSSLPMQVRGSFELPVFEEVPDDFFTRKKFFRQMKRRNTIMKRAMNARELMIDDEGVTRFQHGARLRYRFLPLRFASWLMHHRARKYAGRGMSNVTRVAGWRSVTVPITDFGEMQRLPFAGIQIYCPIRPDIWAKEPIIETTPELRRLQEDAKEIVAEIDRICQKLGIQYFACGGTMLGYVRHGGFIPWDDDIDIGMMRADYERFKAEAGALLDGERFFLQTRETDPNIPYLFSKVRMNGTTYITDYNKFRDFHKGICVDVFPFDYIPNDPSEQRAFRGQVKAAARAHNRIVNRQYPKAQSASVGAKKNIDWLISQINGRLLAHHYWSLSLDETQRHFDEVAGTYNDQAAEEGLQYVACFVPSYTMAKVSDLYPAQRVSFDGLDIMLPNNPEVFLRMQYGNFMVLPYPHQRAGHDLLLWSDEEGVGGGREAEELAAEEADE</sequence>
<organism evidence="2 3">
    <name type="scientific">Slackia exigua (strain ATCC 700122 / DSM 15923 / CIP 105133 / JCM 11022 / KCTC 5966 / S-7)</name>
    <dbReference type="NCBI Taxonomy" id="649764"/>
    <lineage>
        <taxon>Bacteria</taxon>
        <taxon>Bacillati</taxon>
        <taxon>Actinomycetota</taxon>
        <taxon>Coriobacteriia</taxon>
        <taxon>Eggerthellales</taxon>
        <taxon>Eggerthellaceae</taxon>
        <taxon>Slackia</taxon>
    </lineage>
</organism>
<comment type="caution">
    <text evidence="2">The sequence shown here is derived from an EMBL/GenBank/DDBJ whole genome shotgun (WGS) entry which is preliminary data.</text>
</comment>
<proteinExistence type="predicted"/>
<name>D0WIR8_SLAES</name>
<dbReference type="GO" id="GO:0009100">
    <property type="term" value="P:glycoprotein metabolic process"/>
    <property type="evidence" value="ECO:0007669"/>
    <property type="project" value="UniProtKB-ARBA"/>
</dbReference>
<dbReference type="InterPro" id="IPR007074">
    <property type="entry name" value="LicD/FKTN/FKRP_NTP_transf"/>
</dbReference>
<dbReference type="OrthoDB" id="3780655at2"/>
<dbReference type="eggNOG" id="COG3475">
    <property type="taxonomic scope" value="Bacteria"/>
</dbReference>
<feature type="domain" description="LicD/FKTN/FKRP nucleotidyltransferase" evidence="1">
    <location>
        <begin position="317"/>
        <end position="554"/>
    </location>
</feature>
<dbReference type="PANTHER" id="PTHR43404:SF2">
    <property type="entry name" value="LIPOPOLYSACCHARIDE CHOLINEPHOSPHOTRANSFERASE LICD"/>
    <property type="match status" value="1"/>
</dbReference>
<dbReference type="InterPro" id="IPR052942">
    <property type="entry name" value="LPS_cholinephosphotransferase"/>
</dbReference>
<dbReference type="STRING" id="649764.HMPREF0762_01743"/>
<evidence type="ECO:0000313" key="3">
    <source>
        <dbReference type="Proteomes" id="UP000006001"/>
    </source>
</evidence>
<dbReference type="HOGENOM" id="CLU_458484_0_0_11"/>
<dbReference type="Pfam" id="PF04991">
    <property type="entry name" value="LicD"/>
    <property type="match status" value="1"/>
</dbReference>
<reference evidence="2" key="1">
    <citation type="submission" date="2009-10" db="EMBL/GenBank/DDBJ databases">
        <authorList>
            <person name="Weinstock G."/>
            <person name="Sodergren E."/>
            <person name="Clifton S."/>
            <person name="Fulton L."/>
            <person name="Fulton B."/>
            <person name="Courtney L."/>
            <person name="Fronick C."/>
            <person name="Harrison M."/>
            <person name="Strong C."/>
            <person name="Farmer C."/>
            <person name="Delahaunty K."/>
            <person name="Markovic C."/>
            <person name="Hall O."/>
            <person name="Minx P."/>
            <person name="Tomlinson C."/>
            <person name="Mitreva M."/>
            <person name="Nelson J."/>
            <person name="Hou S."/>
            <person name="Wollam A."/>
            <person name="Pepin K.H."/>
            <person name="Johnson M."/>
            <person name="Bhonagiri V."/>
            <person name="Nash W.E."/>
            <person name="Warren W."/>
            <person name="Chinwalla A."/>
            <person name="Mardis E.R."/>
            <person name="Wilson R.K."/>
        </authorList>
    </citation>
    <scope>NUCLEOTIDE SEQUENCE [LARGE SCALE GENOMIC DNA]</scope>
    <source>
        <strain evidence="2">ATCC 700122</strain>
    </source>
</reference>
<evidence type="ECO:0000259" key="1">
    <source>
        <dbReference type="Pfam" id="PF04991"/>
    </source>
</evidence>
<gene>
    <name evidence="2" type="ORF">HMPREF0762_01743</name>
</gene>
<protein>
    <submittedName>
        <fullName evidence="2">LICD family protein</fullName>
    </submittedName>
</protein>